<dbReference type="EMBL" id="CP000679">
    <property type="protein sequence ID" value="ABP66013.1"/>
    <property type="molecule type" value="Genomic_DNA"/>
</dbReference>
<dbReference type="Proteomes" id="UP000000256">
    <property type="component" value="Chromosome"/>
</dbReference>
<reference evidence="1 2" key="1">
    <citation type="journal article" date="2008" name="Appl. Environ. Microbiol.">
        <title>Hydrogenomics of the extremely thermophilic bacterium Caldicellulosiruptor saccharolyticus.</title>
        <authorList>
            <person name="van de Werken H.J."/>
            <person name="Verhaart M.R."/>
            <person name="VanFossen A.L."/>
            <person name="Willquist K."/>
            <person name="Lewis D.L."/>
            <person name="Nichols J.D."/>
            <person name="Goorissen H.P."/>
            <person name="Mongodin E.F."/>
            <person name="Nelson K.E."/>
            <person name="van Niel E.W."/>
            <person name="Stams A.J."/>
            <person name="Ward D.E."/>
            <person name="de Vos W.M."/>
            <person name="van der Oost J."/>
            <person name="Kelly R.M."/>
            <person name="Kengen S.W."/>
        </authorList>
    </citation>
    <scope>NUCLEOTIDE SEQUENCE [LARGE SCALE GENOMIC DNA]</scope>
    <source>
        <strain evidence="2">ATCC 43494 / DSM 8903 / Tp8T 6331</strain>
    </source>
</reference>
<evidence type="ECO:0000313" key="1">
    <source>
        <dbReference type="EMBL" id="ABP66013.1"/>
    </source>
</evidence>
<accession>A4XGH8</accession>
<gene>
    <name evidence="1" type="ordered locus">Csac_0373</name>
</gene>
<name>A4XGH8_CALS8</name>
<organism evidence="1 2">
    <name type="scientific">Caldicellulosiruptor saccharolyticus (strain ATCC 43494 / DSM 8903 / Tp8T 6331)</name>
    <dbReference type="NCBI Taxonomy" id="351627"/>
    <lineage>
        <taxon>Bacteria</taxon>
        <taxon>Bacillati</taxon>
        <taxon>Bacillota</taxon>
        <taxon>Bacillota incertae sedis</taxon>
        <taxon>Caldicellulosiruptorales</taxon>
        <taxon>Caldicellulosiruptoraceae</taxon>
        <taxon>Caldicellulosiruptor</taxon>
    </lineage>
</organism>
<protein>
    <submittedName>
        <fullName evidence="1">Uncharacterized protein</fullName>
    </submittedName>
</protein>
<dbReference type="HOGENOM" id="CLU_136062_0_0_9"/>
<dbReference type="RefSeq" id="WP_011915967.1">
    <property type="nucleotide sequence ID" value="NC_009437.1"/>
</dbReference>
<dbReference type="STRING" id="351627.Csac_0373"/>
<dbReference type="KEGG" id="csc:Csac_0373"/>
<dbReference type="eggNOG" id="ENOG5033H96">
    <property type="taxonomic scope" value="Bacteria"/>
</dbReference>
<evidence type="ECO:0000313" key="2">
    <source>
        <dbReference type="Proteomes" id="UP000000256"/>
    </source>
</evidence>
<dbReference type="AlphaFoldDB" id="A4XGH8"/>
<proteinExistence type="predicted"/>
<keyword evidence="2" id="KW-1185">Reference proteome</keyword>
<sequence>MYDVVEEKIKQYEKLLIEMWTASEKYLGRTSVQFLLERVVWELSAEYKEIELLYFDENEISCKEILTVLKKNPEYPVDGMFRQFITSYVEILSRLIGSENAGKLMEILRQEMNEVCFDSRKGKEDGKIENGVLKILTVFLMEAYRCIRLTLFLVRQAVEKQYLFKI</sequence>